<reference evidence="2" key="1">
    <citation type="submission" date="2021-10" db="EMBL/GenBank/DDBJ databases">
        <title>Streptomyces nigrumlapis sp.nov.,an antimicrobial producing actinobacterium isolated from Black Gobi rocks.</title>
        <authorList>
            <person name="Wen Y."/>
            <person name="Zhang W."/>
            <person name="Liu X.G."/>
        </authorList>
    </citation>
    <scope>NUCLEOTIDE SEQUENCE</scope>
    <source>
        <strain evidence="2">ST13-2-2</strain>
    </source>
</reference>
<gene>
    <name evidence="2" type="ORF">K9S39_41530</name>
</gene>
<feature type="region of interest" description="Disordered" evidence="1">
    <location>
        <begin position="36"/>
        <end position="58"/>
    </location>
</feature>
<organism evidence="2 3">
    <name type="scientific">Streptomyces halobius</name>
    <dbReference type="NCBI Taxonomy" id="2879846"/>
    <lineage>
        <taxon>Bacteria</taxon>
        <taxon>Bacillati</taxon>
        <taxon>Actinomycetota</taxon>
        <taxon>Actinomycetes</taxon>
        <taxon>Kitasatosporales</taxon>
        <taxon>Streptomycetaceae</taxon>
        <taxon>Streptomyces</taxon>
    </lineage>
</organism>
<keyword evidence="3" id="KW-1185">Reference proteome</keyword>
<evidence type="ECO:0000256" key="1">
    <source>
        <dbReference type="SAM" id="MobiDB-lite"/>
    </source>
</evidence>
<feature type="compositionally biased region" description="Basic and acidic residues" evidence="1">
    <location>
        <begin position="37"/>
        <end position="58"/>
    </location>
</feature>
<dbReference type="Proteomes" id="UP000830115">
    <property type="component" value="Chromosome"/>
</dbReference>
<evidence type="ECO:0000313" key="2">
    <source>
        <dbReference type="EMBL" id="UQA97475.1"/>
    </source>
</evidence>
<accession>A0ABY4MI43</accession>
<dbReference type="EMBL" id="CP086322">
    <property type="protein sequence ID" value="UQA97475.1"/>
    <property type="molecule type" value="Genomic_DNA"/>
</dbReference>
<dbReference type="RefSeq" id="WP_248868434.1">
    <property type="nucleotide sequence ID" value="NZ_CP086322.1"/>
</dbReference>
<sequence length="58" mass="6254">MRTDAVPVCVRLTASHGAGELFRLGVQPLDGVHFHQARADDDRGRGSADETKHGQRAS</sequence>
<name>A0ABY4MI43_9ACTN</name>
<protein>
    <submittedName>
        <fullName evidence="2">Uncharacterized protein</fullName>
    </submittedName>
</protein>
<evidence type="ECO:0000313" key="3">
    <source>
        <dbReference type="Proteomes" id="UP000830115"/>
    </source>
</evidence>
<proteinExistence type="predicted"/>